<evidence type="ECO:0000313" key="2">
    <source>
        <dbReference type="Proteomes" id="UP000032683"/>
    </source>
</evidence>
<proteinExistence type="predicted"/>
<comment type="caution">
    <text evidence="1">The sequence shown here is derived from an EMBL/GenBank/DDBJ whole genome shotgun (WGS) entry which is preliminary data.</text>
</comment>
<dbReference type="Proteomes" id="UP000032683">
    <property type="component" value="Unassembled WGS sequence"/>
</dbReference>
<dbReference type="AlphaFoldDB" id="A0A0D6QDM9"/>
<accession>A0A0D6QDM9</accession>
<reference evidence="1 2" key="1">
    <citation type="submission" date="2012-11" db="EMBL/GenBank/DDBJ databases">
        <title>Whole genome sequence of Gluconacetobacter xylinus NBRC 13693.</title>
        <authorList>
            <person name="Azuma Y."/>
            <person name="Higashiura N."/>
            <person name="Hirakawa H."/>
            <person name="Matsushita K."/>
        </authorList>
    </citation>
    <scope>NUCLEOTIDE SEQUENCE [LARGE SCALE GENOMIC DNA]</scope>
    <source>
        <strain evidence="1 2">NBRC 13693</strain>
    </source>
</reference>
<sequence>MVGPYTKSDARLIADGRSAPARRYRRYVKELTDDHGGVLVVGQRLLIERTAMLLTRLYYLDNLVLRGRFWGIFSSGHYGTADAVKGCTGARNPYPARL</sequence>
<dbReference type="EMBL" id="BANJ01000118">
    <property type="protein sequence ID" value="GAO01096.1"/>
    <property type="molecule type" value="Genomic_DNA"/>
</dbReference>
<name>A0A0D6QDM9_KOMXY</name>
<gene>
    <name evidence="1" type="ORF">Gxy13693_119_004</name>
</gene>
<protein>
    <submittedName>
        <fullName evidence="1">Uncharacterized protein</fullName>
    </submittedName>
</protein>
<organism evidence="1 2">
    <name type="scientific">Komagataeibacter xylinus NBRC 13693</name>
    <dbReference type="NCBI Taxonomy" id="1234668"/>
    <lineage>
        <taxon>Bacteria</taxon>
        <taxon>Pseudomonadati</taxon>
        <taxon>Pseudomonadota</taxon>
        <taxon>Alphaproteobacteria</taxon>
        <taxon>Acetobacterales</taxon>
        <taxon>Acetobacteraceae</taxon>
        <taxon>Komagataeibacter</taxon>
    </lineage>
</organism>
<evidence type="ECO:0000313" key="1">
    <source>
        <dbReference type="EMBL" id="GAO01096.1"/>
    </source>
</evidence>